<feature type="compositionally biased region" description="Low complexity" evidence="1">
    <location>
        <begin position="191"/>
        <end position="207"/>
    </location>
</feature>
<feature type="compositionally biased region" description="Low complexity" evidence="1">
    <location>
        <begin position="541"/>
        <end position="554"/>
    </location>
</feature>
<evidence type="ECO:0000313" key="3">
    <source>
        <dbReference type="Proteomes" id="UP000186143"/>
    </source>
</evidence>
<feature type="region of interest" description="Disordered" evidence="1">
    <location>
        <begin position="402"/>
        <end position="461"/>
    </location>
</feature>
<feature type="region of interest" description="Disordered" evidence="1">
    <location>
        <begin position="156"/>
        <end position="221"/>
    </location>
</feature>
<feature type="compositionally biased region" description="Acidic residues" evidence="1">
    <location>
        <begin position="640"/>
        <end position="654"/>
    </location>
</feature>
<evidence type="ECO:0000313" key="2">
    <source>
        <dbReference type="EMBL" id="OLP55515.1"/>
    </source>
</evidence>
<organism evidence="2 3">
    <name type="scientific">Xaviernesmea rhizosphaerae</name>
    <dbReference type="NCBI Taxonomy" id="1672749"/>
    <lineage>
        <taxon>Bacteria</taxon>
        <taxon>Pseudomonadati</taxon>
        <taxon>Pseudomonadota</taxon>
        <taxon>Alphaproteobacteria</taxon>
        <taxon>Hyphomicrobiales</taxon>
        <taxon>Rhizobiaceae</taxon>
        <taxon>Rhizobium/Agrobacterium group</taxon>
        <taxon>Xaviernesmea</taxon>
    </lineage>
</organism>
<evidence type="ECO:0000256" key="1">
    <source>
        <dbReference type="SAM" id="MobiDB-lite"/>
    </source>
</evidence>
<reference evidence="2 3" key="1">
    <citation type="submission" date="2016-09" db="EMBL/GenBank/DDBJ databases">
        <title>Rhizobium sp. nov., a novel species isolated from the rice rhizosphere.</title>
        <authorList>
            <person name="Zhao J."/>
            <person name="Zhang X."/>
        </authorList>
    </citation>
    <scope>NUCLEOTIDE SEQUENCE [LARGE SCALE GENOMIC DNA]</scope>
    <source>
        <strain evidence="2 3">MH17</strain>
    </source>
</reference>
<feature type="compositionally biased region" description="Pro residues" evidence="1">
    <location>
        <begin position="275"/>
        <end position="286"/>
    </location>
</feature>
<feature type="compositionally biased region" description="Low complexity" evidence="1">
    <location>
        <begin position="287"/>
        <end position="302"/>
    </location>
</feature>
<feature type="compositionally biased region" description="Low complexity" evidence="1">
    <location>
        <begin position="405"/>
        <end position="424"/>
    </location>
</feature>
<proteinExistence type="predicted"/>
<comment type="caution">
    <text evidence="2">The sequence shown here is derived from an EMBL/GenBank/DDBJ whole genome shotgun (WGS) entry which is preliminary data.</text>
</comment>
<sequence length="676" mass="70367">MRSNSMTSAIENRAPSNHGDAMSQRDRTAPQATPTRHADAILKIIDVLVRQLSDSPLSTRLALTRLIETLSKILDIPPLPQETLRDFAKRLSAAIEAMPPAARAALEKQLGQRPLVTALRLLLDTLRNEAPPALPRPANLPLKAFEVIDRQKAAPYPVPEAGPARSGPPNRPQATHGAAPAQGAKSATAEPAAIRLPTTTPTTQPAPAAQPPSAAPSLSAPQRAAAIAMAAEARAAEARRTGLSSQGPAASASALPQPEITAPVPSQSGARPLPLAQPAPSSPVLPSPLAAQAASSSVTTATDEAGTERPLEPQPSEAAEREAAPAQESETTAALQRARRSATTKDGIPLLKTAIDYLSRSPDAVNSLLRIVTALRTQEESARPPAALLAAARGWSSDEAGSLEARAAAADSAAPADDAAPTGPARRDPAAARPAQSVASQDRVGPADDAQPTRADLEGKDQESMLAEMPASELIETEATTLLSLGRRPAAAPALPPLLDETNMDALISALADEADPDRSDAPALGPRARTGGNGEALSPQDDAQTTARAAAERSVALPPSRPQDLGDLGILRPSENVMQDWIALAFAAASLPPKDVKPRRPDNLPTERSQPLGKDDRDGQKRRGQSPARDQDEPAQNQEDGESSPDGNGEDNAGDAYALYRHMAGFDPEEKAPEA</sequence>
<dbReference type="AlphaFoldDB" id="A0A1Q9AJS5"/>
<feature type="region of interest" description="Disordered" evidence="1">
    <location>
        <begin position="238"/>
        <end position="343"/>
    </location>
</feature>
<feature type="compositionally biased region" description="Polar residues" evidence="1">
    <location>
        <begin position="1"/>
        <end position="10"/>
    </location>
</feature>
<protein>
    <submittedName>
        <fullName evidence="2">Uncharacterized protein</fullName>
    </submittedName>
</protein>
<dbReference type="Proteomes" id="UP000186143">
    <property type="component" value="Unassembled WGS sequence"/>
</dbReference>
<name>A0A1Q9AJS5_9HYPH</name>
<accession>A0A1Q9AJS5</accession>
<feature type="region of interest" description="Disordered" evidence="1">
    <location>
        <begin position="1"/>
        <end position="35"/>
    </location>
</feature>
<dbReference type="EMBL" id="MKIO01000028">
    <property type="protein sequence ID" value="OLP55515.1"/>
    <property type="molecule type" value="Genomic_DNA"/>
</dbReference>
<feature type="region of interest" description="Disordered" evidence="1">
    <location>
        <begin position="512"/>
        <end position="570"/>
    </location>
</feature>
<feature type="region of interest" description="Disordered" evidence="1">
    <location>
        <begin position="588"/>
        <end position="676"/>
    </location>
</feature>
<gene>
    <name evidence="2" type="ORF">BJF92_12620</name>
</gene>